<keyword evidence="2" id="KW-0472">Membrane</keyword>
<organism evidence="3 4">
    <name type="scientific">Microbacterium mangrovi</name>
    <dbReference type="NCBI Taxonomy" id="1348253"/>
    <lineage>
        <taxon>Bacteria</taxon>
        <taxon>Bacillati</taxon>
        <taxon>Actinomycetota</taxon>
        <taxon>Actinomycetes</taxon>
        <taxon>Micrococcales</taxon>
        <taxon>Microbacteriaceae</taxon>
        <taxon>Microbacterium</taxon>
    </lineage>
</organism>
<keyword evidence="4" id="KW-1185">Reference proteome</keyword>
<accession>A0A0B2ACG8</accession>
<dbReference type="InterPro" id="IPR025101">
    <property type="entry name" value="DUF4012"/>
</dbReference>
<dbReference type="Pfam" id="PF13196">
    <property type="entry name" value="DUF4012"/>
    <property type="match status" value="1"/>
</dbReference>
<gene>
    <name evidence="3" type="ORF">LK09_03340</name>
</gene>
<name>A0A0B2ACG8_9MICO</name>
<dbReference type="Proteomes" id="UP000031030">
    <property type="component" value="Unassembled WGS sequence"/>
</dbReference>
<feature type="transmembrane region" description="Helical" evidence="2">
    <location>
        <begin position="103"/>
        <end position="126"/>
    </location>
</feature>
<evidence type="ECO:0008006" key="5">
    <source>
        <dbReference type="Google" id="ProtNLM"/>
    </source>
</evidence>
<feature type="compositionally biased region" description="Low complexity" evidence="1">
    <location>
        <begin position="64"/>
        <end position="75"/>
    </location>
</feature>
<keyword evidence="2" id="KW-0812">Transmembrane</keyword>
<dbReference type="RefSeq" id="WP_039395937.1">
    <property type="nucleotide sequence ID" value="NZ_JTDK01000003.1"/>
</dbReference>
<proteinExistence type="predicted"/>
<evidence type="ECO:0000313" key="4">
    <source>
        <dbReference type="Proteomes" id="UP000031030"/>
    </source>
</evidence>
<dbReference type="OrthoDB" id="3203519at2"/>
<feature type="compositionally biased region" description="Basic residues" evidence="1">
    <location>
        <begin position="76"/>
        <end position="96"/>
    </location>
</feature>
<comment type="caution">
    <text evidence="3">The sequence shown here is derived from an EMBL/GenBank/DDBJ whole genome shotgun (WGS) entry which is preliminary data.</text>
</comment>
<keyword evidence="2" id="KW-1133">Transmembrane helix</keyword>
<reference evidence="3 4" key="1">
    <citation type="submission" date="2014-11" db="EMBL/GenBank/DDBJ databases">
        <title>Genome sequence of Microbacterium mangrovi MUSC 115(T).</title>
        <authorList>
            <person name="Lee L.-H."/>
        </authorList>
    </citation>
    <scope>NUCLEOTIDE SEQUENCE [LARGE SCALE GENOMIC DNA]</scope>
    <source>
        <strain evidence="3 4">MUSC 115</strain>
    </source>
</reference>
<feature type="region of interest" description="Disordered" evidence="1">
    <location>
        <begin position="1"/>
        <end position="96"/>
    </location>
</feature>
<dbReference type="AlphaFoldDB" id="A0A0B2ACG8"/>
<evidence type="ECO:0000256" key="2">
    <source>
        <dbReference type="SAM" id="Phobius"/>
    </source>
</evidence>
<dbReference type="STRING" id="1348253.LK09_03340"/>
<evidence type="ECO:0000313" key="3">
    <source>
        <dbReference type="EMBL" id="KHK99321.1"/>
    </source>
</evidence>
<sequence length="690" mass="73156">MPTDTPPESPDASNRPPEPTETEETWSLWKAVEESSGTDTLPPPIPQQPGAPAAGLFGAGAAGSGAARSTGSGAHHASHSGRHRSSGGSHKHKHRRHRRRVRWGWIAGGVGIALLLLLIAGGIAGFRFMNEVKQVQAQLTSAKTGLDHLGVAVKAGNQSQMKTTAQQITADVEAASHTVNGSLWVVAAHVPVVGKNVDAVQRVTRAMNILTGKALTPGLEVMSSLKLNQLALKGGGIDLTAFKKAQTSIPTIAAAFTAAQAELAPIDRAGLMSQVSGPVDQIDGVINSAAPQLQFAQKYLPTLLNIAGGSGKKTYLLIFQNNAEIRATGGNPAASMIMTVNNGHFKELDQASSTTFYTAGTAGTSYTSLPAAAAKLYRSDITTYSQNFTMTPNFPTTATLFQNEFKHTNGSHFDGVISIDPVVLSQMLAVAGPVQTSDGTKVTSDNAVKLLLSDVYEKYQNGAESDAFFSDVSKRVFNHLVSAHWDPTKMLDALTTSAQQQRIYLNFTDPKAQALAVEMGLDGALRAAGRTTMGMYLNDSSVSKLEYWLTQTVNLQCNASSRTATETITLKNSIPDSIQSRYTLGLRNGSYGLSNRTMMLDLFSFAPAGGSIVSTTPSTGQVAAWNRSGVDQGSRGVSRTVFVPQGKTVTVKYTVKLPQGDLGKLDLRYSPTARDTKVTIGASCNQLFSK</sequence>
<evidence type="ECO:0000256" key="1">
    <source>
        <dbReference type="SAM" id="MobiDB-lite"/>
    </source>
</evidence>
<dbReference type="EMBL" id="JTDK01000003">
    <property type="protein sequence ID" value="KHK99321.1"/>
    <property type="molecule type" value="Genomic_DNA"/>
</dbReference>
<protein>
    <recommendedName>
        <fullName evidence="5">DUF4012 domain-containing protein</fullName>
    </recommendedName>
</protein>